<sequence>MPVPTFSSHRSARQHSQLLSRWDDTRDRLHADERRRSMSQMQELDGTGLYERPDWPLPSPSPEERLRKRSPDDAPAEMEDRCVDQNAVLRKPEEIGAALNGSPYVEEADVSDVGEEDEEDVASPGVADNEEHPIPSSAPSRLQDQHRVDRTSELLDRISEQHRDPPRELASPPRQTHSEVSPARELPAPPALYDRESPDTARPRLIPRQRPEREHQPVVHAEINGHEEVAEEEEDEDEDDLEESRDIATPIPFRSDSPGYNYYQHPQGTNPSRSPPLLNGRTTPTPTTNGVNNRGSIAKGPMHTGLHRRPSTRSSWISTTQIPHNKDRVRYSWQSLQDDEPNRPRIHIIKLISNTATASAGCPTGEAFGFSISPSGRKIAAYNSARLYVLSTNALPMGISQDYALKRRPLAVELTDEGNTMAILADDHTVNIYDTGLQFRRTRTIELDFPTNCIALAPTGGLLAAAFEGGVEVFSLAASALPTDRRAVRSIKMDRLKFSDDGSTLLGTTTRINVSSTVVTSVPVFPADPNGVPTHEELKEAWCSELLHPENIRNSSHAVFLRENRADCNERLFAWNGLEDTFGILNVGDMQYGNIEFPVVISPPLSTCGGLGAAIHSCPSIDEYGDTIAMIVNDRTIRLYIVPHQVDEDTTTVEAHSIDHELDEGYGCPFSEARWVHSPSSLPAPLNDQTGAKGRLIVTSPGGVTEAGISEESVEDIEGGRIILFDFDPQFAGQPGQTFCLTLGKSPPQVLEEEQVDVQEQVALVRRRTVNQSKGGGLSSRPATLGRAATTYGGRALRIAGPAYGNVGASRNRNSMQLIGSMSSDAARSLPDLMENNEPADVSLEEPYAPGAPRSQASLQRAASNIQRHRFQTLEERQRERANSGSNGHFLPLPEYTEEPNAPLPSRYRAMAGLDNPAAMHPSKPAVATAPNGVLAGSSSLVVQTAPPDIGENFSAEQAFLAANARAAIVREQAMEQRPQSGGTQQSQLSTPTSATRPDAVNNFIPTLRGAGYESYTPEPGSGTFDSIDPAQGTLMFNAIPPPVRTGTVDSISSLPRSLQRAYSNAVSPMGTGPPPSLIGDWRNVSPIADPGSAAGSIRRGGGGGVAPPWSAGIREDEPWDAISPVQPEPSRPFGPPQGSPHRYSTSLLNPPGHMAPPRPPGSSSSYATSLSGTSEPSSFATGGRRMPPHMQAFRNAAAAQASASLFPPAVPPDHVPYRQNTTRAGTAAHPITAWHPPAAASVPPRPRTSGSTHASRSRRSVYEPPKSPGPTTPTPTLAPKAKKRGLFRKTRKHDPYAPSAYNEGQMEGSSSMMETKSVVTWLTKRDSKCVVM</sequence>
<dbReference type="Proteomes" id="UP001296104">
    <property type="component" value="Unassembled WGS sequence"/>
</dbReference>
<evidence type="ECO:0000259" key="2">
    <source>
        <dbReference type="Pfam" id="PF23749"/>
    </source>
</evidence>
<evidence type="ECO:0000313" key="4">
    <source>
        <dbReference type="Proteomes" id="UP001296104"/>
    </source>
</evidence>
<name>A0AAI8Z7V8_9PEZI</name>
<accession>A0AAI8Z7V8</accession>
<evidence type="ECO:0000256" key="1">
    <source>
        <dbReference type="SAM" id="MobiDB-lite"/>
    </source>
</evidence>
<feature type="compositionally biased region" description="Basic and acidic residues" evidence="1">
    <location>
        <begin position="209"/>
        <end position="228"/>
    </location>
</feature>
<feature type="compositionally biased region" description="Pro residues" evidence="1">
    <location>
        <begin position="1127"/>
        <end position="1139"/>
    </location>
</feature>
<feature type="region of interest" description="Disordered" evidence="1">
    <location>
        <begin position="1094"/>
        <end position="1188"/>
    </location>
</feature>
<feature type="compositionally biased region" description="Low complexity" evidence="1">
    <location>
        <begin position="1162"/>
        <end position="1175"/>
    </location>
</feature>
<dbReference type="Pfam" id="PF23749">
    <property type="entry name" value="DUF7165"/>
    <property type="match status" value="2"/>
</dbReference>
<feature type="compositionally biased region" description="Basic residues" evidence="1">
    <location>
        <begin position="1281"/>
        <end position="1293"/>
    </location>
</feature>
<feature type="compositionally biased region" description="Basic and acidic residues" evidence="1">
    <location>
        <begin position="21"/>
        <end position="36"/>
    </location>
</feature>
<feature type="region of interest" description="Disordered" evidence="1">
    <location>
        <begin position="974"/>
        <end position="1000"/>
    </location>
</feature>
<dbReference type="SUPFAM" id="SSF101908">
    <property type="entry name" value="Putative isomerase YbhE"/>
    <property type="match status" value="1"/>
</dbReference>
<gene>
    <name evidence="3" type="ORF">LECACI_7A009297</name>
</gene>
<dbReference type="EMBL" id="CAVMBE010000105">
    <property type="protein sequence ID" value="CAK4034139.1"/>
    <property type="molecule type" value="Genomic_DNA"/>
</dbReference>
<comment type="caution">
    <text evidence="3">The sequence shown here is derived from an EMBL/GenBank/DDBJ whole genome shotgun (WGS) entry which is preliminary data.</text>
</comment>
<feature type="compositionally biased region" description="Basic and acidic residues" evidence="1">
    <location>
        <begin position="193"/>
        <end position="202"/>
    </location>
</feature>
<feature type="compositionally biased region" description="Basic and acidic residues" evidence="1">
    <location>
        <begin position="143"/>
        <end position="167"/>
    </location>
</feature>
<feature type="domain" description="DUF7165" evidence="2">
    <location>
        <begin position="672"/>
        <end position="754"/>
    </location>
</feature>
<reference evidence="3" key="1">
    <citation type="submission" date="2023-11" db="EMBL/GenBank/DDBJ databases">
        <authorList>
            <person name="Alioto T."/>
            <person name="Alioto T."/>
            <person name="Gomez Garrido J."/>
        </authorList>
    </citation>
    <scope>NUCLEOTIDE SEQUENCE</scope>
</reference>
<dbReference type="InterPro" id="IPR015943">
    <property type="entry name" value="WD40/YVTN_repeat-like_dom_sf"/>
</dbReference>
<feature type="compositionally biased region" description="Low complexity" evidence="1">
    <location>
        <begin position="275"/>
        <end position="294"/>
    </location>
</feature>
<keyword evidence="4" id="KW-1185">Reference proteome</keyword>
<feature type="region of interest" description="Disordered" evidence="1">
    <location>
        <begin position="875"/>
        <end position="900"/>
    </location>
</feature>
<evidence type="ECO:0000313" key="3">
    <source>
        <dbReference type="EMBL" id="CAK4034139.1"/>
    </source>
</evidence>
<dbReference type="Gene3D" id="2.130.10.10">
    <property type="entry name" value="YVTN repeat-like/Quinoprotein amine dehydrogenase"/>
    <property type="match status" value="1"/>
</dbReference>
<dbReference type="InterPro" id="IPR055589">
    <property type="entry name" value="DUF7165"/>
</dbReference>
<feature type="compositionally biased region" description="Low complexity" evidence="1">
    <location>
        <begin position="979"/>
        <end position="996"/>
    </location>
</feature>
<feature type="compositionally biased region" description="Acidic residues" evidence="1">
    <location>
        <begin position="106"/>
        <end position="121"/>
    </location>
</feature>
<feature type="domain" description="DUF7165" evidence="2">
    <location>
        <begin position="344"/>
        <end position="656"/>
    </location>
</feature>
<feature type="region of interest" description="Disordered" evidence="1">
    <location>
        <begin position="843"/>
        <end position="863"/>
    </location>
</feature>
<feature type="compositionally biased region" description="Basic and acidic residues" evidence="1">
    <location>
        <begin position="62"/>
        <end position="83"/>
    </location>
</feature>
<feature type="region of interest" description="Disordered" evidence="1">
    <location>
        <begin position="1"/>
        <end position="321"/>
    </location>
</feature>
<protein>
    <recommendedName>
        <fullName evidence="2">DUF7165 domain-containing protein</fullName>
    </recommendedName>
</protein>
<organism evidence="3 4">
    <name type="scientific">Lecanosticta acicola</name>
    <dbReference type="NCBI Taxonomy" id="111012"/>
    <lineage>
        <taxon>Eukaryota</taxon>
        <taxon>Fungi</taxon>
        <taxon>Dikarya</taxon>
        <taxon>Ascomycota</taxon>
        <taxon>Pezizomycotina</taxon>
        <taxon>Dothideomycetes</taxon>
        <taxon>Dothideomycetidae</taxon>
        <taxon>Mycosphaerellales</taxon>
        <taxon>Mycosphaerellaceae</taxon>
        <taxon>Lecanosticta</taxon>
    </lineage>
</organism>
<feature type="compositionally biased region" description="Polar residues" evidence="1">
    <location>
        <begin position="312"/>
        <end position="321"/>
    </location>
</feature>
<proteinExistence type="predicted"/>
<feature type="compositionally biased region" description="Polar residues" evidence="1">
    <location>
        <begin position="1"/>
        <end position="19"/>
    </location>
</feature>
<feature type="compositionally biased region" description="Acidic residues" evidence="1">
    <location>
        <begin position="229"/>
        <end position="243"/>
    </location>
</feature>
<feature type="region of interest" description="Disordered" evidence="1">
    <location>
        <begin position="1235"/>
        <end position="1313"/>
    </location>
</feature>